<sequence>MEPHMKIANHKYYSRHAKYAGITEADLELCIRSYDNDAVVRIELFNRQFGSQWLQSEKLFYSWDLALQTETVHTFGRKTIQCVQRGHLYDIVMNEVIENLDVKYMLIMRTKGGMFDRKPIIPLFNALSPSFECLQHIHRILHGHSLQNENSSLGETNQDFSISKPSSAAS</sequence>
<dbReference type="HOGENOM" id="CLU_1251844_0_0_1"/>
<gene>
    <name evidence="1" type="primary">Dwil\GK13067</name>
    <name evidence="1" type="ORF">Dwil_GK13067</name>
</gene>
<organism evidence="1 2">
    <name type="scientific">Drosophila willistoni</name>
    <name type="common">Fruit fly</name>
    <dbReference type="NCBI Taxonomy" id="7260"/>
    <lineage>
        <taxon>Eukaryota</taxon>
        <taxon>Metazoa</taxon>
        <taxon>Ecdysozoa</taxon>
        <taxon>Arthropoda</taxon>
        <taxon>Hexapoda</taxon>
        <taxon>Insecta</taxon>
        <taxon>Pterygota</taxon>
        <taxon>Neoptera</taxon>
        <taxon>Endopterygota</taxon>
        <taxon>Diptera</taxon>
        <taxon>Brachycera</taxon>
        <taxon>Muscomorpha</taxon>
        <taxon>Ephydroidea</taxon>
        <taxon>Drosophilidae</taxon>
        <taxon>Drosophila</taxon>
        <taxon>Sophophora</taxon>
    </lineage>
</organism>
<dbReference type="EMBL" id="CH964272">
    <property type="protein sequence ID" value="EDW84567.2"/>
    <property type="molecule type" value="Genomic_DNA"/>
</dbReference>
<accession>B4NH70</accession>
<dbReference type="STRING" id="7260.B4NH70"/>
<dbReference type="InParanoid" id="B4NH70"/>
<reference evidence="1 2" key="1">
    <citation type="journal article" date="2007" name="Nature">
        <title>Evolution of genes and genomes on the Drosophila phylogeny.</title>
        <authorList>
            <consortium name="Drosophila 12 Genomes Consortium"/>
            <person name="Clark A.G."/>
            <person name="Eisen M.B."/>
            <person name="Smith D.R."/>
            <person name="Bergman C.M."/>
            <person name="Oliver B."/>
            <person name="Markow T.A."/>
            <person name="Kaufman T.C."/>
            <person name="Kellis M."/>
            <person name="Gelbart W."/>
            <person name="Iyer V.N."/>
            <person name="Pollard D.A."/>
            <person name="Sackton T.B."/>
            <person name="Larracuente A.M."/>
            <person name="Singh N.D."/>
            <person name="Abad J.P."/>
            <person name="Abt D.N."/>
            <person name="Adryan B."/>
            <person name="Aguade M."/>
            <person name="Akashi H."/>
            <person name="Anderson W.W."/>
            <person name="Aquadro C.F."/>
            <person name="Ardell D.H."/>
            <person name="Arguello R."/>
            <person name="Artieri C.G."/>
            <person name="Barbash D.A."/>
            <person name="Barker D."/>
            <person name="Barsanti P."/>
            <person name="Batterham P."/>
            <person name="Batzoglou S."/>
            <person name="Begun D."/>
            <person name="Bhutkar A."/>
            <person name="Blanco E."/>
            <person name="Bosak S.A."/>
            <person name="Bradley R.K."/>
            <person name="Brand A.D."/>
            <person name="Brent M.R."/>
            <person name="Brooks A.N."/>
            <person name="Brown R.H."/>
            <person name="Butlin R.K."/>
            <person name="Caggese C."/>
            <person name="Calvi B.R."/>
            <person name="Bernardo de Carvalho A."/>
            <person name="Caspi A."/>
            <person name="Castrezana S."/>
            <person name="Celniker S.E."/>
            <person name="Chang J.L."/>
            <person name="Chapple C."/>
            <person name="Chatterji S."/>
            <person name="Chinwalla A."/>
            <person name="Civetta A."/>
            <person name="Clifton S.W."/>
            <person name="Comeron J.M."/>
            <person name="Costello J.C."/>
            <person name="Coyne J.A."/>
            <person name="Daub J."/>
            <person name="David R.G."/>
            <person name="Delcher A.L."/>
            <person name="Delehaunty K."/>
            <person name="Do C.B."/>
            <person name="Ebling H."/>
            <person name="Edwards K."/>
            <person name="Eickbush T."/>
            <person name="Evans J.D."/>
            <person name="Filipski A."/>
            <person name="Findeiss S."/>
            <person name="Freyhult E."/>
            <person name="Fulton L."/>
            <person name="Fulton R."/>
            <person name="Garcia A.C."/>
            <person name="Gardiner A."/>
            <person name="Garfield D.A."/>
            <person name="Garvin B.E."/>
            <person name="Gibson G."/>
            <person name="Gilbert D."/>
            <person name="Gnerre S."/>
            <person name="Godfrey J."/>
            <person name="Good R."/>
            <person name="Gotea V."/>
            <person name="Gravely B."/>
            <person name="Greenberg A.J."/>
            <person name="Griffiths-Jones S."/>
            <person name="Gross S."/>
            <person name="Guigo R."/>
            <person name="Gustafson E.A."/>
            <person name="Haerty W."/>
            <person name="Hahn M.W."/>
            <person name="Halligan D.L."/>
            <person name="Halpern A.L."/>
            <person name="Halter G.M."/>
            <person name="Han M.V."/>
            <person name="Heger A."/>
            <person name="Hillier L."/>
            <person name="Hinrichs A.S."/>
            <person name="Holmes I."/>
            <person name="Hoskins R.A."/>
            <person name="Hubisz M.J."/>
            <person name="Hultmark D."/>
            <person name="Huntley M.A."/>
            <person name="Jaffe D.B."/>
            <person name="Jagadeeshan S."/>
            <person name="Jeck W.R."/>
            <person name="Johnson J."/>
            <person name="Jones C.D."/>
            <person name="Jordan W.C."/>
            <person name="Karpen G.H."/>
            <person name="Kataoka E."/>
            <person name="Keightley P.D."/>
            <person name="Kheradpour P."/>
            <person name="Kirkness E.F."/>
            <person name="Koerich L.B."/>
            <person name="Kristiansen K."/>
            <person name="Kudrna D."/>
            <person name="Kulathinal R.J."/>
            <person name="Kumar S."/>
            <person name="Kwok R."/>
            <person name="Lander E."/>
            <person name="Langley C.H."/>
            <person name="Lapoint R."/>
            <person name="Lazzaro B.P."/>
            <person name="Lee S.J."/>
            <person name="Levesque L."/>
            <person name="Li R."/>
            <person name="Lin C.F."/>
            <person name="Lin M.F."/>
            <person name="Lindblad-Toh K."/>
            <person name="Llopart A."/>
            <person name="Long M."/>
            <person name="Low L."/>
            <person name="Lozovsky E."/>
            <person name="Lu J."/>
            <person name="Luo M."/>
            <person name="Machado C.A."/>
            <person name="Makalowski W."/>
            <person name="Marzo M."/>
            <person name="Matsuda M."/>
            <person name="Matzkin L."/>
            <person name="McAllister B."/>
            <person name="McBride C.S."/>
            <person name="McKernan B."/>
            <person name="McKernan K."/>
            <person name="Mendez-Lago M."/>
            <person name="Minx P."/>
            <person name="Mollenhauer M.U."/>
            <person name="Montooth K."/>
            <person name="Mount S.M."/>
            <person name="Mu X."/>
            <person name="Myers E."/>
            <person name="Negre B."/>
            <person name="Newfeld S."/>
            <person name="Nielsen R."/>
            <person name="Noor M.A."/>
            <person name="O'Grady P."/>
            <person name="Pachter L."/>
            <person name="Papaceit M."/>
            <person name="Parisi M.J."/>
            <person name="Parisi M."/>
            <person name="Parts L."/>
            <person name="Pedersen J.S."/>
            <person name="Pesole G."/>
            <person name="Phillippy A.M."/>
            <person name="Ponting C.P."/>
            <person name="Pop M."/>
            <person name="Porcelli D."/>
            <person name="Powell J.R."/>
            <person name="Prohaska S."/>
            <person name="Pruitt K."/>
            <person name="Puig M."/>
            <person name="Quesneville H."/>
            <person name="Ram K.R."/>
            <person name="Rand D."/>
            <person name="Rasmussen M.D."/>
            <person name="Reed L.K."/>
            <person name="Reenan R."/>
            <person name="Reily A."/>
            <person name="Remington K.A."/>
            <person name="Rieger T.T."/>
            <person name="Ritchie M.G."/>
            <person name="Robin C."/>
            <person name="Rogers Y.H."/>
            <person name="Rohde C."/>
            <person name="Rozas J."/>
            <person name="Rubenfield M.J."/>
            <person name="Ruiz A."/>
            <person name="Russo S."/>
            <person name="Salzberg S.L."/>
            <person name="Sanchez-Gracia A."/>
            <person name="Saranga D.J."/>
            <person name="Sato H."/>
            <person name="Schaeffer S.W."/>
            <person name="Schatz M.C."/>
            <person name="Schlenke T."/>
            <person name="Schwartz R."/>
            <person name="Segarra C."/>
            <person name="Singh R.S."/>
            <person name="Sirot L."/>
            <person name="Sirota M."/>
            <person name="Sisneros N.B."/>
            <person name="Smith C.D."/>
            <person name="Smith T.F."/>
            <person name="Spieth J."/>
            <person name="Stage D.E."/>
            <person name="Stark A."/>
            <person name="Stephan W."/>
            <person name="Strausberg R.L."/>
            <person name="Strempel S."/>
            <person name="Sturgill D."/>
            <person name="Sutton G."/>
            <person name="Sutton G.G."/>
            <person name="Tao W."/>
            <person name="Teichmann S."/>
            <person name="Tobari Y.N."/>
            <person name="Tomimura Y."/>
            <person name="Tsolas J.M."/>
            <person name="Valente V.L."/>
            <person name="Venter E."/>
            <person name="Venter J.C."/>
            <person name="Vicario S."/>
            <person name="Vieira F.G."/>
            <person name="Vilella A.J."/>
            <person name="Villasante A."/>
            <person name="Walenz B."/>
            <person name="Wang J."/>
            <person name="Wasserman M."/>
            <person name="Watts T."/>
            <person name="Wilson D."/>
            <person name="Wilson R.K."/>
            <person name="Wing R.A."/>
            <person name="Wolfner M.F."/>
            <person name="Wong A."/>
            <person name="Wong G.K."/>
            <person name="Wu C.I."/>
            <person name="Wu G."/>
            <person name="Yamamoto D."/>
            <person name="Yang H.P."/>
            <person name="Yang S.P."/>
            <person name="Yorke J.A."/>
            <person name="Yoshida K."/>
            <person name="Zdobnov E."/>
            <person name="Zhang P."/>
            <person name="Zhang Y."/>
            <person name="Zimin A.V."/>
            <person name="Baldwin J."/>
            <person name="Abdouelleil A."/>
            <person name="Abdulkadir J."/>
            <person name="Abebe A."/>
            <person name="Abera B."/>
            <person name="Abreu J."/>
            <person name="Acer S.C."/>
            <person name="Aftuck L."/>
            <person name="Alexander A."/>
            <person name="An P."/>
            <person name="Anderson E."/>
            <person name="Anderson S."/>
            <person name="Arachi H."/>
            <person name="Azer M."/>
            <person name="Bachantsang P."/>
            <person name="Barry A."/>
            <person name="Bayul T."/>
            <person name="Berlin A."/>
            <person name="Bessette D."/>
            <person name="Bloom T."/>
            <person name="Blye J."/>
            <person name="Boguslavskiy L."/>
            <person name="Bonnet C."/>
            <person name="Boukhgalter B."/>
            <person name="Bourzgui I."/>
            <person name="Brown A."/>
            <person name="Cahill P."/>
            <person name="Channer S."/>
            <person name="Cheshatsang Y."/>
            <person name="Chuda L."/>
            <person name="Citroen M."/>
            <person name="Collymore A."/>
            <person name="Cooke P."/>
            <person name="Costello M."/>
            <person name="D'Aco K."/>
            <person name="Daza R."/>
            <person name="De Haan G."/>
            <person name="DeGray S."/>
            <person name="DeMaso C."/>
            <person name="Dhargay N."/>
            <person name="Dooley K."/>
            <person name="Dooley E."/>
            <person name="Doricent M."/>
            <person name="Dorje P."/>
            <person name="Dorjee K."/>
            <person name="Dupes A."/>
            <person name="Elong R."/>
            <person name="Falk J."/>
            <person name="Farina A."/>
            <person name="Faro S."/>
            <person name="Ferguson D."/>
            <person name="Fisher S."/>
            <person name="Foley C.D."/>
            <person name="Franke A."/>
            <person name="Friedrich D."/>
            <person name="Gadbois L."/>
            <person name="Gearin G."/>
            <person name="Gearin C.R."/>
            <person name="Giannoukos G."/>
            <person name="Goode T."/>
            <person name="Graham J."/>
            <person name="Grandbois E."/>
            <person name="Grewal S."/>
            <person name="Gyaltsen K."/>
            <person name="Hafez N."/>
            <person name="Hagos B."/>
            <person name="Hall J."/>
            <person name="Henson C."/>
            <person name="Hollinger A."/>
            <person name="Honan T."/>
            <person name="Huard M.D."/>
            <person name="Hughes L."/>
            <person name="Hurhula B."/>
            <person name="Husby M.E."/>
            <person name="Kamat A."/>
            <person name="Kanga B."/>
            <person name="Kashin S."/>
            <person name="Khazanovich D."/>
            <person name="Kisner P."/>
            <person name="Lance K."/>
            <person name="Lara M."/>
            <person name="Lee W."/>
            <person name="Lennon N."/>
            <person name="Letendre F."/>
            <person name="LeVine R."/>
            <person name="Lipovsky A."/>
            <person name="Liu X."/>
            <person name="Liu J."/>
            <person name="Liu S."/>
            <person name="Lokyitsang T."/>
            <person name="Lokyitsang Y."/>
            <person name="Lubonja R."/>
            <person name="Lui A."/>
            <person name="MacDonald P."/>
            <person name="Magnisalis V."/>
            <person name="Maru K."/>
            <person name="Matthews C."/>
            <person name="McCusker W."/>
            <person name="McDonough S."/>
            <person name="Mehta T."/>
            <person name="Meldrim J."/>
            <person name="Meneus L."/>
            <person name="Mihai O."/>
            <person name="Mihalev A."/>
            <person name="Mihova T."/>
            <person name="Mittelman R."/>
            <person name="Mlenga V."/>
            <person name="Montmayeur A."/>
            <person name="Mulrain L."/>
            <person name="Navidi A."/>
            <person name="Naylor J."/>
            <person name="Negash T."/>
            <person name="Nguyen T."/>
            <person name="Nguyen N."/>
            <person name="Nicol R."/>
            <person name="Norbu C."/>
            <person name="Norbu N."/>
            <person name="Novod N."/>
            <person name="O'Neill B."/>
            <person name="Osman S."/>
            <person name="Markiewicz E."/>
            <person name="Oyono O.L."/>
            <person name="Patti C."/>
            <person name="Phunkhang P."/>
            <person name="Pierre F."/>
            <person name="Priest M."/>
            <person name="Raghuraman S."/>
            <person name="Rege F."/>
            <person name="Reyes R."/>
            <person name="Rise C."/>
            <person name="Rogov P."/>
            <person name="Ross K."/>
            <person name="Ryan E."/>
            <person name="Settipalli S."/>
            <person name="Shea T."/>
            <person name="Sherpa N."/>
            <person name="Shi L."/>
            <person name="Shih D."/>
            <person name="Sparrow T."/>
            <person name="Spaulding J."/>
            <person name="Stalker J."/>
            <person name="Stange-Thomann N."/>
            <person name="Stavropoulos S."/>
            <person name="Stone C."/>
            <person name="Strader C."/>
            <person name="Tesfaye S."/>
            <person name="Thomson T."/>
            <person name="Thoulutsang Y."/>
            <person name="Thoulutsang D."/>
            <person name="Topham K."/>
            <person name="Topping I."/>
            <person name="Tsamla T."/>
            <person name="Vassiliev H."/>
            <person name="Vo A."/>
            <person name="Wangchuk T."/>
            <person name="Wangdi T."/>
            <person name="Weiand M."/>
            <person name="Wilkinson J."/>
            <person name="Wilson A."/>
            <person name="Yadav S."/>
            <person name="Young G."/>
            <person name="Yu Q."/>
            <person name="Zembek L."/>
            <person name="Zhong D."/>
            <person name="Zimmer A."/>
            <person name="Zwirko Z."/>
            <person name="Jaffe D.B."/>
            <person name="Alvarez P."/>
            <person name="Brockman W."/>
            <person name="Butler J."/>
            <person name="Chin C."/>
            <person name="Gnerre S."/>
            <person name="Grabherr M."/>
            <person name="Kleber M."/>
            <person name="Mauceli E."/>
            <person name="MacCallum I."/>
        </authorList>
    </citation>
    <scope>NUCLEOTIDE SEQUENCE [LARGE SCALE GENOMIC DNA]</scope>
    <source>
        <strain evidence="2">Tucson 14030-0811.24</strain>
    </source>
</reference>
<dbReference type="Proteomes" id="UP000007798">
    <property type="component" value="Unassembled WGS sequence"/>
</dbReference>
<proteinExistence type="predicted"/>
<keyword evidence="2" id="KW-1185">Reference proteome</keyword>
<dbReference type="FunCoup" id="B4NH70">
    <property type="interactions" value="31"/>
</dbReference>
<dbReference type="AlphaFoldDB" id="B4NH70"/>
<dbReference type="OrthoDB" id="6256716at2759"/>
<protein>
    <submittedName>
        <fullName evidence="1">Uncharacterized protein</fullName>
    </submittedName>
</protein>
<evidence type="ECO:0000313" key="2">
    <source>
        <dbReference type="Proteomes" id="UP000007798"/>
    </source>
</evidence>
<evidence type="ECO:0000313" key="1">
    <source>
        <dbReference type="EMBL" id="EDW84567.2"/>
    </source>
</evidence>
<name>B4NH70_DROWI</name>